<dbReference type="InterPro" id="IPR013424">
    <property type="entry name" value="Ice-binding_C"/>
</dbReference>
<protein>
    <submittedName>
        <fullName evidence="3">PEP-CTERM sorting domain-containing protein</fullName>
    </submittedName>
</protein>
<dbReference type="PROSITE" id="PS51257">
    <property type="entry name" value="PROKAR_LIPOPROTEIN"/>
    <property type="match status" value="1"/>
</dbReference>
<name>A0ABT5KSD8_9BURK</name>
<proteinExistence type="predicted"/>
<dbReference type="Pfam" id="PF07589">
    <property type="entry name" value="PEP-CTERM"/>
    <property type="match status" value="1"/>
</dbReference>
<dbReference type="EMBL" id="JAQQXS010000009">
    <property type="protein sequence ID" value="MDC8785853.1"/>
    <property type="molecule type" value="Genomic_DNA"/>
</dbReference>
<accession>A0ABT5KSD8</accession>
<evidence type="ECO:0000256" key="1">
    <source>
        <dbReference type="SAM" id="SignalP"/>
    </source>
</evidence>
<dbReference type="NCBIfam" id="TIGR02595">
    <property type="entry name" value="PEP_CTERM"/>
    <property type="match status" value="1"/>
</dbReference>
<gene>
    <name evidence="3" type="ORF">PRZ01_11685</name>
</gene>
<evidence type="ECO:0000259" key="2">
    <source>
        <dbReference type="Pfam" id="PF07589"/>
    </source>
</evidence>
<evidence type="ECO:0000313" key="3">
    <source>
        <dbReference type="EMBL" id="MDC8785853.1"/>
    </source>
</evidence>
<feature type="signal peptide" evidence="1">
    <location>
        <begin position="1"/>
        <end position="27"/>
    </location>
</feature>
<dbReference type="RefSeq" id="WP_273596965.1">
    <property type="nucleotide sequence ID" value="NZ_JAQQXS010000009.1"/>
</dbReference>
<reference evidence="3 4" key="1">
    <citation type="submission" date="2022-10" db="EMBL/GenBank/DDBJ databases">
        <title>paucibacter sp. hw8 Genome sequencing.</title>
        <authorList>
            <person name="Park S."/>
        </authorList>
    </citation>
    <scope>NUCLEOTIDE SEQUENCE [LARGE SCALE GENOMIC DNA]</scope>
    <source>
        <strain evidence="4">hw8</strain>
    </source>
</reference>
<feature type="chain" id="PRO_5047452145" evidence="1">
    <location>
        <begin position="28"/>
        <end position="202"/>
    </location>
</feature>
<comment type="caution">
    <text evidence="3">The sequence shown here is derived from an EMBL/GenBank/DDBJ whole genome shotgun (WGS) entry which is preliminary data.</text>
</comment>
<evidence type="ECO:0000313" key="4">
    <source>
        <dbReference type="Proteomes" id="UP001219862"/>
    </source>
</evidence>
<organism evidence="3 4">
    <name type="scientific">Roseateles koreensis</name>
    <dbReference type="NCBI Taxonomy" id="2987526"/>
    <lineage>
        <taxon>Bacteria</taxon>
        <taxon>Pseudomonadati</taxon>
        <taxon>Pseudomonadota</taxon>
        <taxon>Betaproteobacteria</taxon>
        <taxon>Burkholderiales</taxon>
        <taxon>Sphaerotilaceae</taxon>
        <taxon>Roseateles</taxon>
    </lineage>
</organism>
<sequence>MNIVCLRRGAILATTTLGCVLSISAQAATPLAADGSWAAFTVDANLPPYSFNWVDDNGSALSFSFVIPTGYVGTLTVVDAGFSGDQFRVADGASVLGDTSVGVNGDVNGAVQFSFDAALADGNFSRGVYTLGAGAHDISGLMIKSTSFIDATTGATLTTDATLGAVSLTLAAAVPEPGTSASLMAGLGLLAWALRRSNVQRD</sequence>
<keyword evidence="1" id="KW-0732">Signal</keyword>
<dbReference type="Proteomes" id="UP001219862">
    <property type="component" value="Unassembled WGS sequence"/>
</dbReference>
<keyword evidence="4" id="KW-1185">Reference proteome</keyword>
<feature type="domain" description="Ice-binding protein C-terminal" evidence="2">
    <location>
        <begin position="173"/>
        <end position="196"/>
    </location>
</feature>